<dbReference type="AlphaFoldDB" id="A0A397TAC4"/>
<evidence type="ECO:0000313" key="2">
    <source>
        <dbReference type="Proteomes" id="UP000265703"/>
    </source>
</evidence>
<dbReference type="EMBL" id="QKYT01000109">
    <property type="protein sequence ID" value="RIA93207.1"/>
    <property type="molecule type" value="Genomic_DNA"/>
</dbReference>
<keyword evidence="2" id="KW-1185">Reference proteome</keyword>
<dbReference type="Proteomes" id="UP000265703">
    <property type="component" value="Unassembled WGS sequence"/>
</dbReference>
<accession>A0A397TAC4</accession>
<evidence type="ECO:0008006" key="3">
    <source>
        <dbReference type="Google" id="ProtNLM"/>
    </source>
</evidence>
<evidence type="ECO:0000313" key="1">
    <source>
        <dbReference type="EMBL" id="RIA93207.1"/>
    </source>
</evidence>
<reference evidence="1 2" key="1">
    <citation type="submission" date="2018-06" db="EMBL/GenBank/DDBJ databases">
        <title>Comparative genomics reveals the genomic features of Rhizophagus irregularis, R. cerebriforme, R. diaphanum and Gigaspora rosea, and their symbiotic lifestyle signature.</title>
        <authorList>
            <person name="Morin E."/>
            <person name="San Clemente H."/>
            <person name="Chen E.C.H."/>
            <person name="De La Providencia I."/>
            <person name="Hainaut M."/>
            <person name="Kuo A."/>
            <person name="Kohler A."/>
            <person name="Murat C."/>
            <person name="Tang N."/>
            <person name="Roy S."/>
            <person name="Loubradou J."/>
            <person name="Henrissat B."/>
            <person name="Grigoriev I.V."/>
            <person name="Corradi N."/>
            <person name="Roux C."/>
            <person name="Martin F.M."/>
        </authorList>
    </citation>
    <scope>NUCLEOTIDE SEQUENCE [LARGE SCALE GENOMIC DNA]</scope>
    <source>
        <strain evidence="1 2">DAOM 227022</strain>
    </source>
</reference>
<dbReference type="InterPro" id="IPR012337">
    <property type="entry name" value="RNaseH-like_sf"/>
</dbReference>
<sequence>MLMEIIKTIKPNSLDNQDSYNIDKQEEDVFEGEEQNLISNDDINEPVITFGLLDKQEKEKYQREIGTSDLPNQSQKKSLMEWLTKDNAGVLDEIKYLAVSATSTASERLFSDAGNLLTNKRTHLKPNLFKKIGFKAKCMNNLVSIYES</sequence>
<name>A0A397TAC4_9GLOM</name>
<organism evidence="1 2">
    <name type="scientific">Glomus cerebriforme</name>
    <dbReference type="NCBI Taxonomy" id="658196"/>
    <lineage>
        <taxon>Eukaryota</taxon>
        <taxon>Fungi</taxon>
        <taxon>Fungi incertae sedis</taxon>
        <taxon>Mucoromycota</taxon>
        <taxon>Glomeromycotina</taxon>
        <taxon>Glomeromycetes</taxon>
        <taxon>Glomerales</taxon>
        <taxon>Glomeraceae</taxon>
        <taxon>Glomus</taxon>
    </lineage>
</organism>
<comment type="caution">
    <text evidence="1">The sequence shown here is derived from an EMBL/GenBank/DDBJ whole genome shotgun (WGS) entry which is preliminary data.</text>
</comment>
<dbReference type="OrthoDB" id="2409584at2759"/>
<protein>
    <recommendedName>
        <fullName evidence="3">HAT C-terminal dimerisation domain-containing protein</fullName>
    </recommendedName>
</protein>
<gene>
    <name evidence="1" type="ORF">C1645_819744</name>
</gene>
<dbReference type="SUPFAM" id="SSF53098">
    <property type="entry name" value="Ribonuclease H-like"/>
    <property type="match status" value="1"/>
</dbReference>
<proteinExistence type="predicted"/>
<dbReference type="STRING" id="658196.A0A397TAC4"/>